<organism evidence="2 3">
    <name type="scientific">Populus tomentosa</name>
    <name type="common">Chinese white poplar</name>
    <dbReference type="NCBI Taxonomy" id="118781"/>
    <lineage>
        <taxon>Eukaryota</taxon>
        <taxon>Viridiplantae</taxon>
        <taxon>Streptophyta</taxon>
        <taxon>Embryophyta</taxon>
        <taxon>Tracheophyta</taxon>
        <taxon>Spermatophyta</taxon>
        <taxon>Magnoliopsida</taxon>
        <taxon>eudicotyledons</taxon>
        <taxon>Gunneridae</taxon>
        <taxon>Pentapetalae</taxon>
        <taxon>rosids</taxon>
        <taxon>fabids</taxon>
        <taxon>Malpighiales</taxon>
        <taxon>Salicaceae</taxon>
        <taxon>Saliceae</taxon>
        <taxon>Populus</taxon>
    </lineage>
</organism>
<feature type="compositionally biased region" description="Basic and acidic residues" evidence="1">
    <location>
        <begin position="72"/>
        <end position="99"/>
    </location>
</feature>
<evidence type="ECO:0000313" key="2">
    <source>
        <dbReference type="EMBL" id="KAG6769536.1"/>
    </source>
</evidence>
<dbReference type="OrthoDB" id="1713818at2759"/>
<comment type="caution">
    <text evidence="2">The sequence shown here is derived from an EMBL/GenBank/DDBJ whole genome shotgun (WGS) entry which is preliminary data.</text>
</comment>
<accession>A0A8X8CNE9</accession>
<name>A0A8X8CNE9_POPTO</name>
<dbReference type="AlphaFoldDB" id="A0A8X8CNE9"/>
<gene>
    <name evidence="2" type="ORF">POTOM_025178</name>
</gene>
<keyword evidence="3" id="KW-1185">Reference proteome</keyword>
<evidence type="ECO:0000256" key="1">
    <source>
        <dbReference type="SAM" id="MobiDB-lite"/>
    </source>
</evidence>
<feature type="region of interest" description="Disordered" evidence="1">
    <location>
        <begin position="69"/>
        <end position="102"/>
    </location>
</feature>
<dbReference type="Proteomes" id="UP000886885">
    <property type="component" value="Chromosome 6D"/>
</dbReference>
<protein>
    <submittedName>
        <fullName evidence="2">Uncharacterized protein</fullName>
    </submittedName>
</protein>
<reference evidence="2" key="1">
    <citation type="journal article" date="2020" name="bioRxiv">
        <title>Hybrid origin of Populus tomentosa Carr. identified through genome sequencing and phylogenomic analysis.</title>
        <authorList>
            <person name="An X."/>
            <person name="Gao K."/>
            <person name="Chen Z."/>
            <person name="Li J."/>
            <person name="Yang X."/>
            <person name="Yang X."/>
            <person name="Zhou J."/>
            <person name="Guo T."/>
            <person name="Zhao T."/>
            <person name="Huang S."/>
            <person name="Miao D."/>
            <person name="Khan W.U."/>
            <person name="Rao P."/>
            <person name="Ye M."/>
            <person name="Lei B."/>
            <person name="Liao W."/>
            <person name="Wang J."/>
            <person name="Ji L."/>
            <person name="Li Y."/>
            <person name="Guo B."/>
            <person name="Mustafa N.S."/>
            <person name="Li S."/>
            <person name="Yun Q."/>
            <person name="Keller S.R."/>
            <person name="Mao J."/>
            <person name="Zhang R."/>
            <person name="Strauss S.H."/>
        </authorList>
    </citation>
    <scope>NUCLEOTIDE SEQUENCE</scope>
    <source>
        <strain evidence="2">GM15</strain>
        <tissue evidence="2">Leaf</tissue>
    </source>
</reference>
<evidence type="ECO:0000313" key="3">
    <source>
        <dbReference type="Proteomes" id="UP000886885"/>
    </source>
</evidence>
<dbReference type="EMBL" id="JAAWWB010000012">
    <property type="protein sequence ID" value="KAG6769536.1"/>
    <property type="molecule type" value="Genomic_DNA"/>
</dbReference>
<proteinExistence type="predicted"/>
<sequence length="172" mass="19300">MRRLSRKVPLSGKFWKQILHMSRLFSNAVEWPTWKLEILRKQGIMKADKSFEPDATAAFKKLKQKQQVGCGEKGEEKIADAGTDNRGEEQSTNENHQEKGGSLSCGQLVEDFFQLLGFKDARYCDKALGLGNLEENGDKSAWTLVRARLGTLANLQASDSFRLEGLEIHPSS</sequence>